<dbReference type="InterPro" id="IPR002347">
    <property type="entry name" value="SDR_fam"/>
</dbReference>
<name>A0A060TFZ8_BLAAD</name>
<dbReference type="AlphaFoldDB" id="A0A060TFZ8"/>
<protein>
    <submittedName>
        <fullName evidence="4">ARAD1D18942p</fullName>
    </submittedName>
</protein>
<proteinExistence type="inferred from homology"/>
<dbReference type="SUPFAM" id="SSF51735">
    <property type="entry name" value="NAD(P)-binding Rossmann-fold domains"/>
    <property type="match status" value="1"/>
</dbReference>
<dbReference type="EMBL" id="HG937694">
    <property type="protein sequence ID" value="CDP37767.1"/>
    <property type="molecule type" value="Genomic_DNA"/>
</dbReference>
<reference evidence="4" key="2">
    <citation type="submission" date="2014-06" db="EMBL/GenBank/DDBJ databases">
        <title>The complete genome of Blastobotrys (Arxula) adeninivorans LS3 - a yeast of biotechnological interest.</title>
        <authorList>
            <person name="Kunze G."/>
            <person name="Gaillardin C."/>
            <person name="Czernicka M."/>
            <person name="Durrens P."/>
            <person name="Martin T."/>
            <person name="Boer E."/>
            <person name="Gabaldon T."/>
            <person name="Cruz J."/>
            <person name="Talla E."/>
            <person name="Marck C."/>
            <person name="Goffeau A."/>
            <person name="Barbe V."/>
            <person name="Baret P."/>
            <person name="Baronian K."/>
            <person name="Beier S."/>
            <person name="Bleykasten C."/>
            <person name="Bode R."/>
            <person name="Casaregola S."/>
            <person name="Despons L."/>
            <person name="Fairhead C."/>
            <person name="Giersberg M."/>
            <person name="Gierski P."/>
            <person name="Hahnel U."/>
            <person name="Hartmann A."/>
            <person name="Jankowska D."/>
            <person name="Jubin C."/>
            <person name="Jung P."/>
            <person name="Lafontaine I."/>
            <person name="Leh-Louis V."/>
            <person name="Lemaire M."/>
            <person name="Marcet-Houben M."/>
            <person name="Mascher M."/>
            <person name="Morel G."/>
            <person name="Richard G.-F."/>
            <person name="Riechen J."/>
            <person name="Sacerdot C."/>
            <person name="Sarkar A."/>
            <person name="Savel G."/>
            <person name="Schacherer J."/>
            <person name="Sherman D."/>
            <person name="Straub M.-L."/>
            <person name="Stein N."/>
            <person name="Thierry A."/>
            <person name="Trautwein-Schult A."/>
            <person name="Westhof E."/>
            <person name="Worch S."/>
            <person name="Dujon B."/>
            <person name="Souciet J.-L."/>
            <person name="Wincker P."/>
            <person name="Scholz U."/>
            <person name="Neuveglise N."/>
        </authorList>
    </citation>
    <scope>NUCLEOTIDE SEQUENCE</scope>
    <source>
        <strain evidence="4">LS3</strain>
    </source>
</reference>
<dbReference type="PRINTS" id="PR00081">
    <property type="entry name" value="GDHRDH"/>
</dbReference>
<organism evidence="4">
    <name type="scientific">Blastobotrys adeninivorans</name>
    <name type="common">Yeast</name>
    <name type="synonym">Arxula adeninivorans</name>
    <dbReference type="NCBI Taxonomy" id="409370"/>
    <lineage>
        <taxon>Eukaryota</taxon>
        <taxon>Fungi</taxon>
        <taxon>Dikarya</taxon>
        <taxon>Ascomycota</taxon>
        <taxon>Saccharomycotina</taxon>
        <taxon>Dipodascomycetes</taxon>
        <taxon>Dipodascales</taxon>
        <taxon>Trichomonascaceae</taxon>
        <taxon>Blastobotrys</taxon>
    </lineage>
</organism>
<dbReference type="PANTHER" id="PTHR42760">
    <property type="entry name" value="SHORT-CHAIN DEHYDROGENASES/REDUCTASES FAMILY MEMBER"/>
    <property type="match status" value="1"/>
</dbReference>
<evidence type="ECO:0000256" key="3">
    <source>
        <dbReference type="ARBA" id="ARBA00023002"/>
    </source>
</evidence>
<dbReference type="InterPro" id="IPR036291">
    <property type="entry name" value="NAD(P)-bd_dom_sf"/>
</dbReference>
<evidence type="ECO:0000313" key="4">
    <source>
        <dbReference type="EMBL" id="CDP37767.1"/>
    </source>
</evidence>
<dbReference type="Pfam" id="PF13561">
    <property type="entry name" value="adh_short_C2"/>
    <property type="match status" value="1"/>
</dbReference>
<evidence type="ECO:0000256" key="1">
    <source>
        <dbReference type="ARBA" id="ARBA00006484"/>
    </source>
</evidence>
<dbReference type="Gene3D" id="3.40.50.720">
    <property type="entry name" value="NAD(P)-binding Rossmann-like Domain"/>
    <property type="match status" value="1"/>
</dbReference>
<accession>A0A060TFZ8</accession>
<keyword evidence="3" id="KW-0560">Oxidoreductase</keyword>
<comment type="similarity">
    <text evidence="1">Belongs to the short-chain dehydrogenases/reductases (SDR) family.</text>
</comment>
<dbReference type="PANTHER" id="PTHR42760:SF115">
    <property type="entry name" value="3-OXOACYL-[ACYL-CARRIER-PROTEIN] REDUCTASE FABG"/>
    <property type="match status" value="1"/>
</dbReference>
<dbReference type="FunFam" id="3.40.50.720:FF:000084">
    <property type="entry name" value="Short-chain dehydrogenase reductase"/>
    <property type="match status" value="1"/>
</dbReference>
<reference evidence="4" key="1">
    <citation type="submission" date="2014-02" db="EMBL/GenBank/DDBJ databases">
        <authorList>
            <person name="Genoscope - CEA"/>
        </authorList>
    </citation>
    <scope>NUCLEOTIDE SEQUENCE</scope>
    <source>
        <strain evidence="4">LS3</strain>
    </source>
</reference>
<dbReference type="GO" id="GO:0016616">
    <property type="term" value="F:oxidoreductase activity, acting on the CH-OH group of donors, NAD or NADP as acceptor"/>
    <property type="evidence" value="ECO:0007669"/>
    <property type="project" value="TreeGrafter"/>
</dbReference>
<evidence type="ECO:0000256" key="2">
    <source>
        <dbReference type="ARBA" id="ARBA00022857"/>
    </source>
</evidence>
<keyword evidence="2" id="KW-0521">NADP</keyword>
<sequence>MKFDPNDTSMSARDKAFARFSVEGKNVVVTGGARGLGLACVYALFEHGATGALLLDINEPALEKTKEALGKVFPDRKVLTKVVDVTDPKSIKQAVEYAVANLASIDILLPFAGVGELTGPDDDDIENSWIHSWERILKVNLSGVYYTSILFGEQMSENENGGAIVMVASLVGHQGSGAIPHAYAASKAAILNLRTTLADMYRGNSIRVNSISPGFIDTDMTAPLPDAVRDIFSQITPIPRFGKVDEITGAVVLLASDAGSYMTGADILIDGGALNSYM</sequence>
<dbReference type="PRINTS" id="PR00080">
    <property type="entry name" value="SDRFAMILY"/>
</dbReference>
<gene>
    <name evidence="4" type="ORF">GNLVRS02_ARAD1D18942g</name>
</gene>
<dbReference type="PhylomeDB" id="A0A060TFZ8"/>